<feature type="region of interest" description="Disordered" evidence="1">
    <location>
        <begin position="257"/>
        <end position="324"/>
    </location>
</feature>
<organism evidence="4 5">
    <name type="scientific">Lolium multiflorum</name>
    <name type="common">Italian ryegrass</name>
    <name type="synonym">Lolium perenne subsp. multiflorum</name>
    <dbReference type="NCBI Taxonomy" id="4521"/>
    <lineage>
        <taxon>Eukaryota</taxon>
        <taxon>Viridiplantae</taxon>
        <taxon>Streptophyta</taxon>
        <taxon>Embryophyta</taxon>
        <taxon>Tracheophyta</taxon>
        <taxon>Spermatophyta</taxon>
        <taxon>Magnoliopsida</taxon>
        <taxon>Liliopsida</taxon>
        <taxon>Poales</taxon>
        <taxon>Poaceae</taxon>
        <taxon>BOP clade</taxon>
        <taxon>Pooideae</taxon>
        <taxon>Poodae</taxon>
        <taxon>Poeae</taxon>
        <taxon>Poeae Chloroplast Group 2 (Poeae type)</taxon>
        <taxon>Loliodinae</taxon>
        <taxon>Loliinae</taxon>
        <taxon>Lolium</taxon>
    </lineage>
</organism>
<dbReference type="Pfam" id="PF14392">
    <property type="entry name" value="zf-CCHC_4"/>
    <property type="match status" value="1"/>
</dbReference>
<feature type="region of interest" description="Disordered" evidence="1">
    <location>
        <begin position="362"/>
        <end position="417"/>
    </location>
</feature>
<dbReference type="Proteomes" id="UP001231189">
    <property type="component" value="Unassembled WGS sequence"/>
</dbReference>
<reference evidence="4" key="1">
    <citation type="submission" date="2023-07" db="EMBL/GenBank/DDBJ databases">
        <title>A chromosome-level genome assembly of Lolium multiflorum.</title>
        <authorList>
            <person name="Chen Y."/>
            <person name="Copetti D."/>
            <person name="Kolliker R."/>
            <person name="Studer B."/>
        </authorList>
    </citation>
    <scope>NUCLEOTIDE SEQUENCE</scope>
    <source>
        <strain evidence="4">02402/16</strain>
        <tissue evidence="4">Leaf</tissue>
    </source>
</reference>
<feature type="domain" description="DUF4283" evidence="2">
    <location>
        <begin position="54"/>
        <end position="122"/>
    </location>
</feature>
<dbReference type="PANTHER" id="PTHR31286:SF167">
    <property type="entry name" value="OS09G0268800 PROTEIN"/>
    <property type="match status" value="1"/>
</dbReference>
<evidence type="ECO:0008006" key="6">
    <source>
        <dbReference type="Google" id="ProtNLM"/>
    </source>
</evidence>
<evidence type="ECO:0000259" key="2">
    <source>
        <dbReference type="Pfam" id="PF14111"/>
    </source>
</evidence>
<dbReference type="PANTHER" id="PTHR31286">
    <property type="entry name" value="GLYCINE-RICH CELL WALL STRUCTURAL PROTEIN 1.8-LIKE"/>
    <property type="match status" value="1"/>
</dbReference>
<protein>
    <recommendedName>
        <fullName evidence="6">DUF4283 domain-containing protein</fullName>
    </recommendedName>
</protein>
<dbReference type="EMBL" id="JAUUTY010000007">
    <property type="protein sequence ID" value="KAK1613446.1"/>
    <property type="molecule type" value="Genomic_DNA"/>
</dbReference>
<feature type="compositionally biased region" description="Gly residues" evidence="1">
    <location>
        <begin position="284"/>
        <end position="293"/>
    </location>
</feature>
<comment type="caution">
    <text evidence="4">The sequence shown here is derived from an EMBL/GenBank/DDBJ whole genome shotgun (WGS) entry which is preliminary data.</text>
</comment>
<evidence type="ECO:0000259" key="3">
    <source>
        <dbReference type="Pfam" id="PF14392"/>
    </source>
</evidence>
<evidence type="ECO:0000313" key="5">
    <source>
        <dbReference type="Proteomes" id="UP001231189"/>
    </source>
</evidence>
<dbReference type="AlphaFoldDB" id="A0AAD8VQ13"/>
<evidence type="ECO:0000256" key="1">
    <source>
        <dbReference type="SAM" id="MobiDB-lite"/>
    </source>
</evidence>
<evidence type="ECO:0000313" key="4">
    <source>
        <dbReference type="EMBL" id="KAK1613446.1"/>
    </source>
</evidence>
<dbReference type="InterPro" id="IPR025836">
    <property type="entry name" value="Zn_knuckle_CX2CX4HX4C"/>
</dbReference>
<feature type="domain" description="Zinc knuckle CX2CX4HX4C" evidence="3">
    <location>
        <begin position="187"/>
        <end position="233"/>
    </location>
</feature>
<sequence length="417" mass="46379">MAESSKVREGNKRKDVDVDELLKSLNLHEEELNEVVLGQEEVRRWPSVKWLAAGKILTKKSYSIQSLKNTMMSAWNPAQEVTFHEMEPNLFVLQAHCLGDWKRIMEEGPWLFRGCALMVEPFDGATSTPSVIPRGVQTWVQIHKIPPLFRNEEVLKKLALRVGEIVVVDLTAVQTSTGVFHRVRVKLDSTKPLTRFVPLTLEGSERMFLQIKYEKMPKYCEFCGLMGHTYLECGSGEHKEAELQFGEWMLAEEASWKRGTPGVRARNQAREHEGGRGQGWQKPRGGGGTGRGAGNRDRRHWVAKSNGGGRKRNSSEAGLEADPDALADTATSPLKVPGLADSEKGDAGARRMLHMSEVGAQVEGERVLVPPPPPAYVPPSEKKKRQKAADKGVAVPAVHGEGRRETEAASVEDRREQ</sequence>
<dbReference type="Pfam" id="PF14111">
    <property type="entry name" value="DUF4283"/>
    <property type="match status" value="1"/>
</dbReference>
<keyword evidence="5" id="KW-1185">Reference proteome</keyword>
<feature type="compositionally biased region" description="Basic and acidic residues" evidence="1">
    <location>
        <begin position="400"/>
        <end position="417"/>
    </location>
</feature>
<dbReference type="InterPro" id="IPR025558">
    <property type="entry name" value="DUF4283"/>
</dbReference>
<name>A0AAD8VQ13_LOLMU</name>
<accession>A0AAD8VQ13</accession>
<dbReference type="InterPro" id="IPR040256">
    <property type="entry name" value="At4g02000-like"/>
</dbReference>
<proteinExistence type="predicted"/>
<gene>
    <name evidence="4" type="ORF">QYE76_037119</name>
</gene>